<evidence type="ECO:0000313" key="8">
    <source>
        <dbReference type="EMBL" id="GAA4305265.1"/>
    </source>
</evidence>
<protein>
    <recommendedName>
        <fullName evidence="10">RagB/SusD family nutrient uptake outer membrane protein</fullName>
    </recommendedName>
</protein>
<accession>A0ABP8FJJ0</accession>
<comment type="subcellular location">
    <subcellularLocation>
        <location evidence="1">Cell outer membrane</location>
    </subcellularLocation>
</comment>
<sequence length="496" mass="55837">MKININKSIIWVILLTMTACHKLEYLPADQLDISQVAGSPEGLQSILNGVYARLKQRNYVRHRVVMQEYPSDQEVWVKNSGDHSQQIYSYQCTVNNSVASQFWKQAYYGIYEANVLIAAIKDDAAKEQLQIKGEALFLRALMHYDLVRAFSRPYSQDPEKNLGVMIRDNTDVNALPPRSTVKDTYAFIEGDLLKAAELMTVHKPSIYASRETARALLARLYLYMGENDKAIQYADMVINSGQYHLLETEAFGAYFTQLPESNPETIFAIKLTENENMGKTAIGSLYTSDGGGWGEIMASPTYLRLIYKNKNDERIKFLNPVYVHDQSGQKIPSATEPSGYEVEKRDGYSKYYIEKYSNEGGIPLLSSPIVIRLAEMYLIKAEAYAKLGQDEDALDMVNLIRKRAGLSGDQLYTAGDLKGYPTVLDAVLGERNLELAWEGHRSFDLFRNGRSLDRSYVPAVGWSGPRGLIPPDARSIVIPIPEDEIALNPNLVQNPL</sequence>
<dbReference type="InterPro" id="IPR033985">
    <property type="entry name" value="SusD-like_N"/>
</dbReference>
<dbReference type="Pfam" id="PF07980">
    <property type="entry name" value="SusD_RagB"/>
    <property type="match status" value="1"/>
</dbReference>
<dbReference type="PROSITE" id="PS51257">
    <property type="entry name" value="PROKAR_LIPOPROTEIN"/>
    <property type="match status" value="1"/>
</dbReference>
<dbReference type="Pfam" id="PF14322">
    <property type="entry name" value="SusD-like_3"/>
    <property type="match status" value="1"/>
</dbReference>
<dbReference type="CDD" id="cd08977">
    <property type="entry name" value="SusD"/>
    <property type="match status" value="1"/>
</dbReference>
<keyword evidence="3" id="KW-0732">Signal</keyword>
<evidence type="ECO:0000256" key="5">
    <source>
        <dbReference type="ARBA" id="ARBA00023237"/>
    </source>
</evidence>
<evidence type="ECO:0000259" key="6">
    <source>
        <dbReference type="Pfam" id="PF07980"/>
    </source>
</evidence>
<gene>
    <name evidence="8" type="ORF">GCM10023143_10440</name>
</gene>
<feature type="domain" description="RagB/SusD" evidence="6">
    <location>
        <begin position="322"/>
        <end position="495"/>
    </location>
</feature>
<proteinExistence type="inferred from homology"/>
<feature type="domain" description="SusD-like N-terminal" evidence="7">
    <location>
        <begin position="36"/>
        <end position="222"/>
    </location>
</feature>
<dbReference type="Proteomes" id="UP001501207">
    <property type="component" value="Unassembled WGS sequence"/>
</dbReference>
<dbReference type="InterPro" id="IPR011990">
    <property type="entry name" value="TPR-like_helical_dom_sf"/>
</dbReference>
<keyword evidence="4" id="KW-0472">Membrane</keyword>
<evidence type="ECO:0000313" key="9">
    <source>
        <dbReference type="Proteomes" id="UP001501207"/>
    </source>
</evidence>
<dbReference type="RefSeq" id="WP_344976552.1">
    <property type="nucleotide sequence ID" value="NZ_BAABFN010000002.1"/>
</dbReference>
<evidence type="ECO:0000256" key="2">
    <source>
        <dbReference type="ARBA" id="ARBA00006275"/>
    </source>
</evidence>
<dbReference type="Gene3D" id="1.25.40.390">
    <property type="match status" value="1"/>
</dbReference>
<evidence type="ECO:0008006" key="10">
    <source>
        <dbReference type="Google" id="ProtNLM"/>
    </source>
</evidence>
<comment type="similarity">
    <text evidence="2">Belongs to the SusD family.</text>
</comment>
<organism evidence="8 9">
    <name type="scientific">Compostibacter hankyongensis</name>
    <dbReference type="NCBI Taxonomy" id="1007089"/>
    <lineage>
        <taxon>Bacteria</taxon>
        <taxon>Pseudomonadati</taxon>
        <taxon>Bacteroidota</taxon>
        <taxon>Chitinophagia</taxon>
        <taxon>Chitinophagales</taxon>
        <taxon>Chitinophagaceae</taxon>
        <taxon>Compostibacter</taxon>
    </lineage>
</organism>
<name>A0ABP8FJJ0_9BACT</name>
<keyword evidence="9" id="KW-1185">Reference proteome</keyword>
<evidence type="ECO:0000256" key="3">
    <source>
        <dbReference type="ARBA" id="ARBA00022729"/>
    </source>
</evidence>
<dbReference type="EMBL" id="BAABFN010000002">
    <property type="protein sequence ID" value="GAA4305265.1"/>
    <property type="molecule type" value="Genomic_DNA"/>
</dbReference>
<keyword evidence="5" id="KW-0998">Cell outer membrane</keyword>
<comment type="caution">
    <text evidence="8">The sequence shown here is derived from an EMBL/GenBank/DDBJ whole genome shotgun (WGS) entry which is preliminary data.</text>
</comment>
<evidence type="ECO:0000256" key="1">
    <source>
        <dbReference type="ARBA" id="ARBA00004442"/>
    </source>
</evidence>
<dbReference type="SUPFAM" id="SSF48452">
    <property type="entry name" value="TPR-like"/>
    <property type="match status" value="1"/>
</dbReference>
<dbReference type="InterPro" id="IPR012944">
    <property type="entry name" value="SusD_RagB_dom"/>
</dbReference>
<evidence type="ECO:0000259" key="7">
    <source>
        <dbReference type="Pfam" id="PF14322"/>
    </source>
</evidence>
<evidence type="ECO:0000256" key="4">
    <source>
        <dbReference type="ARBA" id="ARBA00023136"/>
    </source>
</evidence>
<reference evidence="9" key="1">
    <citation type="journal article" date="2019" name="Int. J. Syst. Evol. Microbiol.">
        <title>The Global Catalogue of Microorganisms (GCM) 10K type strain sequencing project: providing services to taxonomists for standard genome sequencing and annotation.</title>
        <authorList>
            <consortium name="The Broad Institute Genomics Platform"/>
            <consortium name="The Broad Institute Genome Sequencing Center for Infectious Disease"/>
            <person name="Wu L."/>
            <person name="Ma J."/>
        </authorList>
    </citation>
    <scope>NUCLEOTIDE SEQUENCE [LARGE SCALE GENOMIC DNA]</scope>
    <source>
        <strain evidence="9">JCM 17664</strain>
    </source>
</reference>